<feature type="chain" id="PRO_5008002920" evidence="1">
    <location>
        <begin position="29"/>
        <end position="108"/>
    </location>
</feature>
<name>A0A172WTF0_STUST</name>
<gene>
    <name evidence="2" type="ORF">PS273GM_17360</name>
</gene>
<evidence type="ECO:0000313" key="3">
    <source>
        <dbReference type="Proteomes" id="UP000077787"/>
    </source>
</evidence>
<protein>
    <submittedName>
        <fullName evidence="2">Uncharacterized protein</fullName>
    </submittedName>
</protein>
<dbReference type="EMBL" id="CP015641">
    <property type="protein sequence ID" value="ANF26784.1"/>
    <property type="molecule type" value="Genomic_DNA"/>
</dbReference>
<dbReference type="Proteomes" id="UP000077787">
    <property type="component" value="Chromosome"/>
</dbReference>
<organism evidence="2 3">
    <name type="scientific">Stutzerimonas stutzeri</name>
    <name type="common">Pseudomonas stutzeri</name>
    <dbReference type="NCBI Taxonomy" id="316"/>
    <lineage>
        <taxon>Bacteria</taxon>
        <taxon>Pseudomonadati</taxon>
        <taxon>Pseudomonadota</taxon>
        <taxon>Gammaproteobacteria</taxon>
        <taxon>Pseudomonadales</taxon>
        <taxon>Pseudomonadaceae</taxon>
        <taxon>Stutzerimonas</taxon>
    </lineage>
</organism>
<sequence>MNTTTATQRLQTLSALSLALLISGTTSASHKAGSAYDEQHLHEYESAAQGTSHCAAGKNNYNLGSRQSVSPCIGVNHAETPSAAPIRLAKPLSGSPYNRSGESIRYSF</sequence>
<dbReference type="AlphaFoldDB" id="A0A172WTF0"/>
<reference evidence="2 3" key="1">
    <citation type="submission" date="2016-05" db="EMBL/GenBank/DDBJ databases">
        <title>Genome sequence of Pseudomonas stutzeri 273 and identification of the exopolysaccharide biosynthesis locus.</title>
        <authorList>
            <person name="Wu S."/>
            <person name="Sun C."/>
        </authorList>
    </citation>
    <scope>NUCLEOTIDE SEQUENCE [LARGE SCALE GENOMIC DNA]</scope>
    <source>
        <strain evidence="2 3">273</strain>
    </source>
</reference>
<evidence type="ECO:0000256" key="1">
    <source>
        <dbReference type="SAM" id="SignalP"/>
    </source>
</evidence>
<evidence type="ECO:0000313" key="2">
    <source>
        <dbReference type="EMBL" id="ANF26784.1"/>
    </source>
</evidence>
<accession>A0A172WTF0</accession>
<keyword evidence="1" id="KW-0732">Signal</keyword>
<feature type="signal peptide" evidence="1">
    <location>
        <begin position="1"/>
        <end position="28"/>
    </location>
</feature>
<proteinExistence type="predicted"/>